<reference evidence="2" key="1">
    <citation type="journal article" date="2016" name="Nat. Biotechnol.">
        <title>Sequencing wild and cultivated cassava and related species reveals extensive interspecific hybridization and genetic diversity.</title>
        <authorList>
            <person name="Bredeson J.V."/>
            <person name="Lyons J.B."/>
            <person name="Prochnik S.E."/>
            <person name="Wu G.A."/>
            <person name="Ha C.M."/>
            <person name="Edsinger-Gonzales E."/>
            <person name="Grimwood J."/>
            <person name="Schmutz J."/>
            <person name="Rabbi I.Y."/>
            <person name="Egesi C."/>
            <person name="Nauluvula P."/>
            <person name="Lebot V."/>
            <person name="Ndunguru J."/>
            <person name="Mkamilo G."/>
            <person name="Bart R.S."/>
            <person name="Setter T.L."/>
            <person name="Gleadow R.M."/>
            <person name="Kulakow P."/>
            <person name="Ferguson M.E."/>
            <person name="Rounsley S."/>
            <person name="Rokhsar D.S."/>
        </authorList>
    </citation>
    <scope>NUCLEOTIDE SEQUENCE [LARGE SCALE GENOMIC DNA]</scope>
    <source>
        <strain evidence="2">cv. AM560-2</strain>
    </source>
</reference>
<accession>A0ACB7GA57</accession>
<evidence type="ECO:0000313" key="2">
    <source>
        <dbReference type="Proteomes" id="UP000091857"/>
    </source>
</evidence>
<evidence type="ECO:0000313" key="1">
    <source>
        <dbReference type="EMBL" id="KAG8637157.1"/>
    </source>
</evidence>
<organism evidence="1 2">
    <name type="scientific">Manihot esculenta</name>
    <name type="common">Cassava</name>
    <name type="synonym">Jatropha manihot</name>
    <dbReference type="NCBI Taxonomy" id="3983"/>
    <lineage>
        <taxon>Eukaryota</taxon>
        <taxon>Viridiplantae</taxon>
        <taxon>Streptophyta</taxon>
        <taxon>Embryophyta</taxon>
        <taxon>Tracheophyta</taxon>
        <taxon>Spermatophyta</taxon>
        <taxon>Magnoliopsida</taxon>
        <taxon>eudicotyledons</taxon>
        <taxon>Gunneridae</taxon>
        <taxon>Pentapetalae</taxon>
        <taxon>rosids</taxon>
        <taxon>fabids</taxon>
        <taxon>Malpighiales</taxon>
        <taxon>Euphorbiaceae</taxon>
        <taxon>Crotonoideae</taxon>
        <taxon>Manihoteae</taxon>
        <taxon>Manihot</taxon>
    </lineage>
</organism>
<dbReference type="Proteomes" id="UP000091857">
    <property type="component" value="Chromosome 15"/>
</dbReference>
<proteinExistence type="predicted"/>
<protein>
    <submittedName>
        <fullName evidence="1">Uncharacterized protein</fullName>
    </submittedName>
</protein>
<keyword evidence="2" id="KW-1185">Reference proteome</keyword>
<comment type="caution">
    <text evidence="1">The sequence shown here is derived from an EMBL/GenBank/DDBJ whole genome shotgun (WGS) entry which is preliminary data.</text>
</comment>
<name>A0ACB7GA57_MANES</name>
<sequence length="2594" mass="293473">MEDPTSASDDDLVLKEEEDSEMEGRKAINVVNKASHEAKLRELLHKINSFEIKLCSDASKEFIKLLKGNSGGELLRLYVQSTSNFSELMGVLKLREGKPGVSYILSLISVILSHPDGKYKPNDKGRIAISVVLDKFARSFIEEKLEIVYKELNSKEGKRQNAALLLMASIVRRGSGLASEVAKKFDFKLQAFSKLAEYKLRQNDKKRKHSTRKAFVGFAMSFLEAGKPGLLRWVLQQRQMFSGVLRGLENDDNETVFFVLSTLRDKILTEQSMIPPALRSVLFGSVVLEQLAGISGRRNGPSAELAHDVLLMVCTDPCNGLMPDFKRHPKPLRGNPKRLLELMKKLKATEIDYHRELILAIVRGRLSFGSAYMEEFPYNLEDYTSPSWFSTVSLAANLVSSMAVGDPFGFIDSQSNDLPCCDSVDVQNVMTIISSRSLSRSLITKGLLHLDFLVKNGTLRLLLEALKLLDSFLRAINLFCTRKQMIQKWASLKQKIWSEIQTLLPDPQVLLTLLSSLSSHARCDKSCLKRTADKGSSLRCSKRRKNLKTKVTNEDADIVIGGISSVPDIVLPEDDGNVVESQIPHASDGAMDFINLILELWGSDLCSVPVTTLKDAEIFFQSKLLDALKIYLLIMPSALDGSFDFFMNLLNNPSELPSNLLCSLMPLLVEYVRWYPGSEIAIRTPPLMYKHLQPFLNLIIFSPRGDIKAQAYNLTQAAMSSTGAFDRNLHEIVAWILFLPGYSVVKSSVETIGAELQNLSTAAISFLCDAISTIGNNLFRYWDAVRNHIYHSNEFKDISPKFSPLVICVLQKCTRLLSSESGTFSLLEKSMISVYVCNTLKYLLQTQVDARLLAALIRSVLFEGLQGRCSVEWQPLKSLLLFAESILHQRACCFFLIDEKDVPVDGSFVRALGELRKNLESGHGGERAGIMKAFFSAIMCTESESLLKNFPTVMAVSQHLLVPLPFLSSIFFLEQNFLAGVLKLWPQVFFPGLEMAVSLIDPQGIKNDVVAPQEILEVDFDDSESAAAVTFGLFLKQAPFHVLFPAIISCGSPGLSETSKINDVLMAKLSECTSDFVVSYLHLLLFWFYQIQLSWRIKPLAKLGEFAEVCFALLKHMLAQLLVLKPDSKDPPSTKMIQEVAEIIFCHPAVKACLTYPLRCDENLTDNNFAEGNFGDNLEAFLSFSQHRIHPIDHLVLDMLTTTFDYLLSPLTGQYCIPKDEDGVSKQLVKAFQILIQKIYLELKDKFDMCIQTEDFLPLLHPFYALHSLVQFISPFELFDLVLWIFDRFELNGLTTQKSCRTLAFSIGFCLAGDAFRTLSIYLQRSVTTRALFCTFWEMEKEFLDFNLIEKIYSKICKFATNFKVDFAYGCLLEAVGVIHKQKYLQCDLLNALSLTLSRVIMSTPVEILSHCIYGTSKTKAKLLFLLVDVSPLHLSVFGYSLLGILNEKLHLKDNMVEETCEASLSDEDFLLLLPSACSYLISVSMKFEKQYYKQFTAIPSFYSKVLLSGFQNWKSFVSGYVFQENYDEFLPSSIEELLNLVYASLLGKAMQMLQWHFSFSGDMKVKERLKMFSSIFTCSDAHDQLLDCDVNEMEFYSLSRSLNLINRVVAKISLCRMMLFPMVNHVQSPKEKADGSSNPISLYMVSNKESQSRMRFIKILVSTWQYVVKKFPSVSSGSRKEKGSCSLQLYRYLELFILKTILELTAEMRADLVQLQAIPFLEQLMRSSLLYRFEDPKTLDILRSILLLLSEGKFSSALYIQLLLAHSQFASTMRSLTELHSCQIGALFRPVPSILRSLVITHPNSENDVQTTKPHMKQLEIVKLLRTLIQLNPDLSGGSPGNEIGVNLKELHLLLLSSYGATLSEIDLEMYHLMQEIEYIDKSVSEDLAEMDYLWGSSAWKVRNERALDRVPSSNIINDTEALEEHRRSQFREILPIDPKLCSATVLHFPYERIASDGILSLNRFKPENLKTMHVIYSPTADRIQRYDPVFLLRFSIHILLTGYIEPMEFAGLGLLAIAFVSISSPDVGMRKLGYEFLGRYKNALEGCQKKKDIMRLHLLLTYMQNGIKEPWQKIPSIVALFAAESSLILLDPSNDYYTTLSKHLMHSPKVNMKCVPLFHNLFQSNSVNFRAERLWILRLACSGLNLNDDAEIFIKNSVLETLLSFYATPLADNESKELILQVVKKSVKLHRMTRHLVEYCGLFPWLSTIISFSNGLLDENNSFSTLQLVVAVEVVSDIILSRDVIQWLQDTALEQLMELSSNLYKLLVGGLKLIKDNVSLVNSILQIMTLTLKISQKRKIYQPHFILSMESLFTIHQVLCACDTSRSSPNAEFGLQVILMSTPPVDIFYMKKEKLSGFLMWALSTALKSDSLRIFRHKVSPVIISEETPSDESLISKLLRWLVAAVILGKLSWKLNDVNSKYSERSSLKSLQSFLEYVEVTSGGRNNRKFDCEEVLAETIIFLQQLLGSTSRVLSSAVSALCLLLFCSPFKCSDFVHDNGTAMVSLLSKVRCPTEANPEWRWSFYQPWRDRTLEMTDTEKMDEYVASQSLMVIISNILGKKPLDSEVLSFQVIGNSNVFEWERSFIEKANGY</sequence>
<gene>
    <name evidence="1" type="ORF">MANES_15G088800v8</name>
</gene>
<dbReference type="EMBL" id="CM004401">
    <property type="protein sequence ID" value="KAG8637157.1"/>
    <property type="molecule type" value="Genomic_DNA"/>
</dbReference>